<dbReference type="AlphaFoldDB" id="A0A652YMQ3"/>
<protein>
    <recommendedName>
        <fullName evidence="2">Ferric iron reductase FhuF-like transporter</fullName>
    </recommendedName>
</protein>
<evidence type="ECO:0008006" key="2">
    <source>
        <dbReference type="Google" id="ProtNLM"/>
    </source>
</evidence>
<organism evidence="1">
    <name type="scientific">Nocardia globerula</name>
    <dbReference type="NCBI Taxonomy" id="1818"/>
    <lineage>
        <taxon>Bacteria</taxon>
        <taxon>Bacillati</taxon>
        <taxon>Actinomycetota</taxon>
        <taxon>Actinomycetes</taxon>
        <taxon>Mycobacteriales</taxon>
        <taxon>Nocardiaceae</taxon>
        <taxon>Nocardia</taxon>
    </lineage>
</organism>
<sequence length="253" mass="27569">MTMTLTTEHVQIRDLDFRTDAFSRTCTRLRGLNPDYPRVYAVAAMAGEGKRRWWKLSTGLHSERVEQLYLRSLQDLDNPEAAAIQVATSLIHAVVGRVTASIVAEGSAWDPGLENLWIHMDSDSGIDWAGVVDETLRVAPGGTEYGRDGVVGMPCEEALFVWTAHRCLGALHAVLAAVSRCAPIDPYRFWGLVGEAILGATAYVPILAGGGETAAQRRGQGLLDAFVGAGVPVRSRRKIAARPRWNQFDETLA</sequence>
<gene>
    <name evidence="1" type="ORF">FNL38_105300</name>
</gene>
<proteinExistence type="predicted"/>
<accession>A0A652YMQ3</accession>
<reference evidence="1" key="1">
    <citation type="submission" date="2019-07" db="EMBL/GenBank/DDBJ databases">
        <title>Genomic Encyclopedia of Type Strains, Phase IV (KMG-IV): sequencing the most valuable type-strain genomes for metagenomic binning, comparative biology and taxonomic classification.</title>
        <authorList>
            <person name="Goeker M."/>
        </authorList>
    </citation>
    <scope>NUCLEOTIDE SEQUENCE</scope>
    <source>
        <strain evidence="1">DSM 44596</strain>
    </source>
</reference>
<comment type="caution">
    <text evidence="1">The sequence shown here is derived from an EMBL/GenBank/DDBJ whole genome shotgun (WGS) entry which is preliminary data.</text>
</comment>
<dbReference type="EMBL" id="VNIQ01000005">
    <property type="protein sequence ID" value="TYQ03150.1"/>
    <property type="molecule type" value="Genomic_DNA"/>
</dbReference>
<name>A0A652YMQ3_NOCGL</name>
<evidence type="ECO:0000313" key="1">
    <source>
        <dbReference type="EMBL" id="TYQ03150.1"/>
    </source>
</evidence>